<dbReference type="GO" id="GO:0046872">
    <property type="term" value="F:metal ion binding"/>
    <property type="evidence" value="ECO:0007669"/>
    <property type="project" value="InterPro"/>
</dbReference>
<evidence type="ECO:0000313" key="3">
    <source>
        <dbReference type="EMBL" id="NHN54175.1"/>
    </source>
</evidence>
<organism evidence="3 4">
    <name type="scientific">Metallococcus carri</name>
    <dbReference type="NCBI Taxonomy" id="1656884"/>
    <lineage>
        <taxon>Bacteria</taxon>
        <taxon>Bacillati</taxon>
        <taxon>Actinomycetota</taxon>
        <taxon>Actinomycetes</taxon>
        <taxon>Micrococcales</taxon>
        <taxon>Dermacoccaceae</taxon>
        <taxon>Metallococcus</taxon>
    </lineage>
</organism>
<dbReference type="NCBIfam" id="TIGR03083">
    <property type="entry name" value="maleylpyruvate isomerase family mycothiol-dependent enzyme"/>
    <property type="match status" value="1"/>
</dbReference>
<dbReference type="AlphaFoldDB" id="A0A967AYX1"/>
<dbReference type="PANTHER" id="PTHR40758:SF1">
    <property type="entry name" value="CONSERVED PROTEIN"/>
    <property type="match status" value="1"/>
</dbReference>
<dbReference type="PANTHER" id="PTHR40758">
    <property type="entry name" value="CONSERVED PROTEIN"/>
    <property type="match status" value="1"/>
</dbReference>
<comment type="caution">
    <text evidence="3">The sequence shown here is derived from an EMBL/GenBank/DDBJ whole genome shotgun (WGS) entry which is preliminary data.</text>
</comment>
<feature type="domain" description="Mycothiol-dependent maleylpyruvate isomerase metal-binding" evidence="2">
    <location>
        <begin position="12"/>
        <end position="132"/>
    </location>
</feature>
<feature type="domain" description="MDMPI C-terminal" evidence="1">
    <location>
        <begin position="146"/>
        <end position="252"/>
    </location>
</feature>
<dbReference type="Pfam" id="PF07398">
    <property type="entry name" value="MDMPI_C"/>
    <property type="match status" value="1"/>
</dbReference>
<dbReference type="SUPFAM" id="SSF109854">
    <property type="entry name" value="DinB/YfiT-like putative metalloenzymes"/>
    <property type="match status" value="1"/>
</dbReference>
<dbReference type="InterPro" id="IPR034660">
    <property type="entry name" value="DinB/YfiT-like"/>
</dbReference>
<reference evidence="3" key="1">
    <citation type="submission" date="2020-03" db="EMBL/GenBank/DDBJ databases">
        <title>Draft sequencing of Calidifontibacter sp. DB0510.</title>
        <authorList>
            <person name="Kim D.-U."/>
        </authorList>
    </citation>
    <scope>NUCLEOTIDE SEQUENCE</scope>
    <source>
        <strain evidence="3">DB0510</strain>
    </source>
</reference>
<dbReference type="InterPro" id="IPR017517">
    <property type="entry name" value="Maleyloyr_isom"/>
</dbReference>
<sequence>MTQPPSFAPILAAESAHFRDVLAGADPGARVPTCPDWDATDLLWHLAEVQWFWGQIAARDVTPDELEHPARPQDRGELLAFFDQADADLRSALEALSADEPRWMWTQDPALHVAGYLLRRQAHEAAIHRIDAELTAGVAVTDLDPDFAADGVEEVVRVMYGREHRALTFTPDAGRIVALVADDVDQRWLLQLGREGGEVAGHGTVDDANFRPVETGEPVATITGNAQDLDRWLWNRPTARPLRRSGDESVLAALDEILTEGLQ</sequence>
<dbReference type="RefSeq" id="WP_166191402.1">
    <property type="nucleotide sequence ID" value="NZ_JAAOIV010000001.1"/>
</dbReference>
<evidence type="ECO:0000259" key="2">
    <source>
        <dbReference type="Pfam" id="PF11716"/>
    </source>
</evidence>
<dbReference type="EMBL" id="JAAOIV010000001">
    <property type="protein sequence ID" value="NHN54175.1"/>
    <property type="molecule type" value="Genomic_DNA"/>
</dbReference>
<dbReference type="Pfam" id="PF11716">
    <property type="entry name" value="MDMPI_N"/>
    <property type="match status" value="1"/>
</dbReference>
<keyword evidence="4" id="KW-1185">Reference proteome</keyword>
<dbReference type="Proteomes" id="UP000744769">
    <property type="component" value="Unassembled WGS sequence"/>
</dbReference>
<keyword evidence="3" id="KW-0413">Isomerase</keyword>
<dbReference type="InterPro" id="IPR024344">
    <property type="entry name" value="MDMPI_metal-binding"/>
</dbReference>
<protein>
    <submittedName>
        <fullName evidence="3">Maleylpyruvate isomerase family mycothiol-dependent enzyme</fullName>
    </submittedName>
</protein>
<evidence type="ECO:0000313" key="4">
    <source>
        <dbReference type="Proteomes" id="UP000744769"/>
    </source>
</evidence>
<proteinExistence type="predicted"/>
<dbReference type="GO" id="GO:0005886">
    <property type="term" value="C:plasma membrane"/>
    <property type="evidence" value="ECO:0007669"/>
    <property type="project" value="TreeGrafter"/>
</dbReference>
<dbReference type="InterPro" id="IPR010872">
    <property type="entry name" value="MDMPI_C-term_domain"/>
</dbReference>
<dbReference type="GO" id="GO:0016853">
    <property type="term" value="F:isomerase activity"/>
    <property type="evidence" value="ECO:0007669"/>
    <property type="project" value="UniProtKB-KW"/>
</dbReference>
<accession>A0A967AYX1</accession>
<name>A0A967AYX1_9MICO</name>
<evidence type="ECO:0000259" key="1">
    <source>
        <dbReference type="Pfam" id="PF07398"/>
    </source>
</evidence>
<gene>
    <name evidence="3" type="ORF">G9U51_00055</name>
</gene>